<feature type="binding site" evidence="6">
    <location>
        <position position="75"/>
    </location>
    <ligand>
        <name>NAD(+)</name>
        <dbReference type="ChEBI" id="CHEBI:57540"/>
    </ligand>
</feature>
<dbReference type="GO" id="GO:0046872">
    <property type="term" value="F:metal ion binding"/>
    <property type="evidence" value="ECO:0007669"/>
    <property type="project" value="UniProtKB-UniRule"/>
</dbReference>
<feature type="binding site" evidence="6">
    <location>
        <begin position="185"/>
        <end position="190"/>
    </location>
    <ligand>
        <name>NAD(+)</name>
        <dbReference type="ChEBI" id="CHEBI:57540"/>
    </ligand>
</feature>
<keyword evidence="2 6" id="KW-0418">Kinase</keyword>
<evidence type="ECO:0000256" key="1">
    <source>
        <dbReference type="ARBA" id="ARBA00022679"/>
    </source>
</evidence>
<keyword evidence="4 6" id="KW-0520">NAD</keyword>
<sequence length="290" mass="31994">MFERIGLIAKQGAVEIRDTLSYLVQYLQDRKRHLIIDECCAEILGRDDLETIAAVDMGQHCDLAIAVGGDGTMLKAAHKLSQQQVPLLGINLGRLGFLADIPADAISEHLDVILNGDYDEDVRCLIQATVHRQGKVIHECEAINDIIIQKWNTARLIEFDTHIDGTLVNCQRSDGLIIATPTGSTAYALSAGGPILHPRLDAMLLVPIAPHNLSNRPIVVDGQAEIEISVVTQEADQARLTADGDSQLELAPGDRLLIKKKDKAIHLIHPANYEHFRLLRTKLHWGRELC</sequence>
<reference evidence="7" key="1">
    <citation type="submission" date="2022-08" db="EMBL/GenBank/DDBJ databases">
        <title>Genomic Encyclopedia of Type Strains, Phase III (KMG-III): the genomes of soil and plant-associated and newly described type strains.</title>
        <authorList>
            <person name="Whitman W."/>
        </authorList>
    </citation>
    <scope>NUCLEOTIDE SEQUENCE</scope>
    <source>
        <strain evidence="7">HMT 1</strain>
    </source>
</reference>
<evidence type="ECO:0000256" key="4">
    <source>
        <dbReference type="ARBA" id="ARBA00023027"/>
    </source>
</evidence>
<dbReference type="GO" id="GO:0003951">
    <property type="term" value="F:NAD+ kinase activity"/>
    <property type="evidence" value="ECO:0007669"/>
    <property type="project" value="UniProtKB-UniRule"/>
</dbReference>
<comment type="function">
    <text evidence="6">Involved in the regulation of the intracellular balance of NAD and NADP, and is a key enzyme in the biosynthesis of NADP. Catalyzes specifically the phosphorylation on 2'-hydroxyl of the adenosine moiety of NAD to yield NADP.</text>
</comment>
<evidence type="ECO:0000313" key="8">
    <source>
        <dbReference type="Proteomes" id="UP001204445"/>
    </source>
</evidence>
<dbReference type="GO" id="GO:0051287">
    <property type="term" value="F:NAD binding"/>
    <property type="evidence" value="ECO:0007669"/>
    <property type="project" value="UniProtKB-ARBA"/>
</dbReference>
<feature type="binding site" evidence="6">
    <location>
        <begin position="70"/>
        <end position="71"/>
    </location>
    <ligand>
        <name>NAD(+)</name>
        <dbReference type="ChEBI" id="CHEBI:57540"/>
    </ligand>
</feature>
<evidence type="ECO:0000256" key="2">
    <source>
        <dbReference type="ARBA" id="ARBA00022777"/>
    </source>
</evidence>
<feature type="binding site" evidence="6">
    <location>
        <position position="155"/>
    </location>
    <ligand>
        <name>NAD(+)</name>
        <dbReference type="ChEBI" id="CHEBI:57540"/>
    </ligand>
</feature>
<dbReference type="Pfam" id="PF01513">
    <property type="entry name" value="NAD_kinase"/>
    <property type="match status" value="1"/>
</dbReference>
<evidence type="ECO:0000256" key="3">
    <source>
        <dbReference type="ARBA" id="ARBA00022857"/>
    </source>
</evidence>
<feature type="active site" description="Proton acceptor" evidence="6">
    <location>
        <position position="70"/>
    </location>
</feature>
<feature type="binding site" evidence="6">
    <location>
        <position position="174"/>
    </location>
    <ligand>
        <name>NAD(+)</name>
        <dbReference type="ChEBI" id="CHEBI:57540"/>
    </ligand>
</feature>
<dbReference type="SUPFAM" id="SSF111331">
    <property type="entry name" value="NAD kinase/diacylglycerol kinase-like"/>
    <property type="match status" value="1"/>
</dbReference>
<gene>
    <name evidence="6" type="primary">nadK</name>
    <name evidence="7" type="ORF">J2T55_001728</name>
</gene>
<comment type="caution">
    <text evidence="7">The sequence shown here is derived from an EMBL/GenBank/DDBJ whole genome shotgun (WGS) entry which is preliminary data.</text>
</comment>
<name>A0AAE3HMH6_9GAMM</name>
<protein>
    <recommendedName>
        <fullName evidence="6">NAD kinase</fullName>
        <ecNumber evidence="6">2.7.1.23</ecNumber>
    </recommendedName>
    <alternativeName>
        <fullName evidence="6">ATP-dependent NAD kinase</fullName>
    </alternativeName>
</protein>
<dbReference type="Proteomes" id="UP001204445">
    <property type="component" value="Unassembled WGS sequence"/>
</dbReference>
<comment type="cofactor">
    <cofactor evidence="6">
        <name>a divalent metal cation</name>
        <dbReference type="ChEBI" id="CHEBI:60240"/>
    </cofactor>
</comment>
<feature type="binding site" evidence="6">
    <location>
        <begin position="144"/>
        <end position="145"/>
    </location>
    <ligand>
        <name>NAD(+)</name>
        <dbReference type="ChEBI" id="CHEBI:57540"/>
    </ligand>
</feature>
<accession>A0AAE3HMH6</accession>
<dbReference type="NCBIfam" id="NF002306">
    <property type="entry name" value="PRK01231.1"/>
    <property type="match status" value="1"/>
</dbReference>
<evidence type="ECO:0000313" key="7">
    <source>
        <dbReference type="EMBL" id="MCS3903697.1"/>
    </source>
</evidence>
<dbReference type="EC" id="2.7.1.23" evidence="6"/>
<dbReference type="InterPro" id="IPR016064">
    <property type="entry name" value="NAD/diacylglycerol_kinase_sf"/>
</dbReference>
<dbReference type="GO" id="GO:0005737">
    <property type="term" value="C:cytoplasm"/>
    <property type="evidence" value="ECO:0007669"/>
    <property type="project" value="UniProtKB-SubCell"/>
</dbReference>
<keyword evidence="1 6" id="KW-0808">Transferase</keyword>
<dbReference type="InterPro" id="IPR017437">
    <property type="entry name" value="ATP-NAD_kinase_PpnK-typ_C"/>
</dbReference>
<dbReference type="RefSeq" id="WP_259055644.1">
    <property type="nucleotide sequence ID" value="NZ_JANUCT010000011.1"/>
</dbReference>
<dbReference type="Gene3D" id="3.40.50.10330">
    <property type="entry name" value="Probable inorganic polyphosphate/atp-NAD kinase, domain 1"/>
    <property type="match status" value="1"/>
</dbReference>
<proteinExistence type="inferred from homology"/>
<dbReference type="GO" id="GO:0019674">
    <property type="term" value="P:NAD+ metabolic process"/>
    <property type="evidence" value="ECO:0007669"/>
    <property type="project" value="InterPro"/>
</dbReference>
<comment type="subcellular location">
    <subcellularLocation>
        <location evidence="6">Cytoplasm</location>
    </subcellularLocation>
</comment>
<organism evidence="7 8">
    <name type="scientific">Methylohalomonas lacus</name>
    <dbReference type="NCBI Taxonomy" id="398773"/>
    <lineage>
        <taxon>Bacteria</taxon>
        <taxon>Pseudomonadati</taxon>
        <taxon>Pseudomonadota</taxon>
        <taxon>Gammaproteobacteria</taxon>
        <taxon>Methylohalomonadales</taxon>
        <taxon>Methylohalomonadaceae</taxon>
        <taxon>Methylohalomonas</taxon>
    </lineage>
</organism>
<evidence type="ECO:0000256" key="6">
    <source>
        <dbReference type="HAMAP-Rule" id="MF_00361"/>
    </source>
</evidence>
<dbReference type="Gene3D" id="2.60.200.30">
    <property type="entry name" value="Probable inorganic polyphosphate/atp-NAD kinase, domain 2"/>
    <property type="match status" value="1"/>
</dbReference>
<keyword evidence="6" id="KW-0067">ATP-binding</keyword>
<dbReference type="GO" id="GO:0006741">
    <property type="term" value="P:NADP+ biosynthetic process"/>
    <property type="evidence" value="ECO:0007669"/>
    <property type="project" value="UniProtKB-UniRule"/>
</dbReference>
<dbReference type="PANTHER" id="PTHR20275">
    <property type="entry name" value="NAD KINASE"/>
    <property type="match status" value="1"/>
</dbReference>
<dbReference type="AlphaFoldDB" id="A0AAE3HMH6"/>
<dbReference type="EMBL" id="JANUCT010000011">
    <property type="protein sequence ID" value="MCS3903697.1"/>
    <property type="molecule type" value="Genomic_DNA"/>
</dbReference>
<keyword evidence="8" id="KW-1185">Reference proteome</keyword>
<evidence type="ECO:0000256" key="5">
    <source>
        <dbReference type="ARBA" id="ARBA00047925"/>
    </source>
</evidence>
<comment type="catalytic activity">
    <reaction evidence="5 6">
        <text>NAD(+) + ATP = ADP + NADP(+) + H(+)</text>
        <dbReference type="Rhea" id="RHEA:18629"/>
        <dbReference type="ChEBI" id="CHEBI:15378"/>
        <dbReference type="ChEBI" id="CHEBI:30616"/>
        <dbReference type="ChEBI" id="CHEBI:57540"/>
        <dbReference type="ChEBI" id="CHEBI:58349"/>
        <dbReference type="ChEBI" id="CHEBI:456216"/>
        <dbReference type="EC" id="2.7.1.23"/>
    </reaction>
</comment>
<dbReference type="PANTHER" id="PTHR20275:SF0">
    <property type="entry name" value="NAD KINASE"/>
    <property type="match status" value="1"/>
</dbReference>
<comment type="caution">
    <text evidence="6">Lacks conserved residue(s) required for the propagation of feature annotation.</text>
</comment>
<keyword evidence="3 6" id="KW-0521">NADP</keyword>
<keyword evidence="6" id="KW-0547">Nucleotide-binding</keyword>
<feature type="binding site" evidence="6">
    <location>
        <position position="209"/>
    </location>
    <ligand>
        <name>NAD(+)</name>
        <dbReference type="ChEBI" id="CHEBI:57540"/>
    </ligand>
</feature>
<comment type="similarity">
    <text evidence="6">Belongs to the NAD kinase family.</text>
</comment>
<feature type="binding site" evidence="6">
    <location>
        <position position="172"/>
    </location>
    <ligand>
        <name>NAD(+)</name>
        <dbReference type="ChEBI" id="CHEBI:57540"/>
    </ligand>
</feature>
<dbReference type="HAMAP" id="MF_00361">
    <property type="entry name" value="NAD_kinase"/>
    <property type="match status" value="1"/>
</dbReference>
<dbReference type="GO" id="GO:0005524">
    <property type="term" value="F:ATP binding"/>
    <property type="evidence" value="ECO:0007669"/>
    <property type="project" value="UniProtKB-KW"/>
</dbReference>
<dbReference type="InterPro" id="IPR002504">
    <property type="entry name" value="NADK"/>
</dbReference>
<dbReference type="InterPro" id="IPR017438">
    <property type="entry name" value="ATP-NAD_kinase_N"/>
</dbReference>
<keyword evidence="6" id="KW-0963">Cytoplasm</keyword>
<dbReference type="Pfam" id="PF20143">
    <property type="entry name" value="NAD_kinase_C"/>
    <property type="match status" value="1"/>
</dbReference>